<dbReference type="AlphaFoldDB" id="A0A9K3M145"/>
<sequence length="235" mass="25868">MKLFVSFIALVVLVADSDLIDAKKYTDRSIGQEGTALLYGAKCKEWPHEGYFYVEAVQNFKGKGQRETTPVPFLDFDFSFMSNCDGETGTKIQANWDLIDTSAGIVSLPSNLRTGSASGSFPALEIPCTSILFDDGADSPRLDCDPGAARHITVDMSITWTGTGSPQQSIENCSMRNDHSFFSTSTKVSKRDTTFDLSLKIDSVPVDLSSVFSEATDKYSWLMKTIKTEISKFKN</sequence>
<evidence type="ECO:0000256" key="1">
    <source>
        <dbReference type="SAM" id="SignalP"/>
    </source>
</evidence>
<dbReference type="Proteomes" id="UP000693970">
    <property type="component" value="Unassembled WGS sequence"/>
</dbReference>
<feature type="signal peptide" evidence="1">
    <location>
        <begin position="1"/>
        <end position="22"/>
    </location>
</feature>
<keyword evidence="3" id="KW-1185">Reference proteome</keyword>
<comment type="caution">
    <text evidence="2">The sequence shown here is derived from an EMBL/GenBank/DDBJ whole genome shotgun (WGS) entry which is preliminary data.</text>
</comment>
<protein>
    <submittedName>
        <fullName evidence="2">Uncharacterized protein</fullName>
    </submittedName>
</protein>
<evidence type="ECO:0000313" key="2">
    <source>
        <dbReference type="EMBL" id="KAG7371829.1"/>
    </source>
</evidence>
<name>A0A9K3M145_9STRA</name>
<feature type="chain" id="PRO_5039905139" evidence="1">
    <location>
        <begin position="23"/>
        <end position="235"/>
    </location>
</feature>
<reference evidence="2" key="2">
    <citation type="submission" date="2021-04" db="EMBL/GenBank/DDBJ databases">
        <authorList>
            <person name="Podell S."/>
        </authorList>
    </citation>
    <scope>NUCLEOTIDE SEQUENCE</scope>
    <source>
        <strain evidence="2">Hildebrandi</strain>
    </source>
</reference>
<proteinExistence type="predicted"/>
<organism evidence="2 3">
    <name type="scientific">Nitzschia inconspicua</name>
    <dbReference type="NCBI Taxonomy" id="303405"/>
    <lineage>
        <taxon>Eukaryota</taxon>
        <taxon>Sar</taxon>
        <taxon>Stramenopiles</taxon>
        <taxon>Ochrophyta</taxon>
        <taxon>Bacillariophyta</taxon>
        <taxon>Bacillariophyceae</taxon>
        <taxon>Bacillariophycidae</taxon>
        <taxon>Bacillariales</taxon>
        <taxon>Bacillariaceae</taxon>
        <taxon>Nitzschia</taxon>
    </lineage>
</organism>
<keyword evidence="1" id="KW-0732">Signal</keyword>
<gene>
    <name evidence="2" type="ORF">IV203_017971</name>
</gene>
<accession>A0A9K3M145</accession>
<reference evidence="2" key="1">
    <citation type="journal article" date="2021" name="Sci. Rep.">
        <title>Diploid genomic architecture of Nitzschia inconspicua, an elite biomass production diatom.</title>
        <authorList>
            <person name="Oliver A."/>
            <person name="Podell S."/>
            <person name="Pinowska A."/>
            <person name="Traller J.C."/>
            <person name="Smith S.R."/>
            <person name="McClure R."/>
            <person name="Beliaev A."/>
            <person name="Bohutskyi P."/>
            <person name="Hill E.A."/>
            <person name="Rabines A."/>
            <person name="Zheng H."/>
            <person name="Allen L.Z."/>
            <person name="Kuo A."/>
            <person name="Grigoriev I.V."/>
            <person name="Allen A.E."/>
            <person name="Hazlebeck D."/>
            <person name="Allen E.E."/>
        </authorList>
    </citation>
    <scope>NUCLEOTIDE SEQUENCE</scope>
    <source>
        <strain evidence="2">Hildebrandi</strain>
    </source>
</reference>
<dbReference type="EMBL" id="JAGRRH010000003">
    <property type="protein sequence ID" value="KAG7371829.1"/>
    <property type="molecule type" value="Genomic_DNA"/>
</dbReference>
<evidence type="ECO:0000313" key="3">
    <source>
        <dbReference type="Proteomes" id="UP000693970"/>
    </source>
</evidence>